<keyword evidence="2" id="KW-1185">Reference proteome</keyword>
<gene>
    <name evidence="1" type="ORF">Rhal01_02705</name>
</gene>
<evidence type="ECO:0000313" key="1">
    <source>
        <dbReference type="EMBL" id="GAA5496521.1"/>
    </source>
</evidence>
<name>A0ABP9V5Z3_9BACT</name>
<proteinExistence type="predicted"/>
<dbReference type="EMBL" id="BAABRL010000008">
    <property type="protein sequence ID" value="GAA5496521.1"/>
    <property type="molecule type" value="Genomic_DNA"/>
</dbReference>
<organism evidence="1 2">
    <name type="scientific">Rubritalea halochordaticola</name>
    <dbReference type="NCBI Taxonomy" id="714537"/>
    <lineage>
        <taxon>Bacteria</taxon>
        <taxon>Pseudomonadati</taxon>
        <taxon>Verrucomicrobiota</taxon>
        <taxon>Verrucomicrobiia</taxon>
        <taxon>Verrucomicrobiales</taxon>
        <taxon>Rubritaleaceae</taxon>
        <taxon>Rubritalea</taxon>
    </lineage>
</organism>
<reference evidence="1 2" key="1">
    <citation type="submission" date="2024-02" db="EMBL/GenBank/DDBJ databases">
        <title>Rubritalea halochordaticola NBRC 107102.</title>
        <authorList>
            <person name="Ichikawa N."/>
            <person name="Katano-Makiyama Y."/>
            <person name="Hidaka K."/>
        </authorList>
    </citation>
    <scope>NUCLEOTIDE SEQUENCE [LARGE SCALE GENOMIC DNA]</scope>
    <source>
        <strain evidence="1 2">NBRC 107102</strain>
    </source>
</reference>
<dbReference type="RefSeq" id="WP_346189185.1">
    <property type="nucleotide sequence ID" value="NZ_BAABRL010000008.1"/>
</dbReference>
<evidence type="ECO:0000313" key="2">
    <source>
        <dbReference type="Proteomes" id="UP001424741"/>
    </source>
</evidence>
<sequence>MSIYSGKRIHFYGGYSTNVCTTNNNDIVTLIDPVNTVLKEPYLSQTDAEVQADLITPVKMDRHGDRNQRANVAPEASWNYYGDMTTIFENAKVGSYGEPGAVTEDTTLAGLPVYLLGSSKYSSPMMIDVDPTGTSGTQIFNGGIQIGDGDDAVIIRSNQCCYSYFLGPRFLGPDMPGGFPGIGAVWQCSFPKEAIPAEPTGNKDLDAFLADARAAEGIVLRYSIFSVKPGISNEDIIEQLKSGARPINPAMGFVIGTLGVWEAGELETSPSGRLLTSTSALNTASGTFDVVESNGDYYVSLNLANSLPKQSFRTDPTDISDIGPNVDLGGFHLEVNGVNVGEVPYDPQNYFKTGGMMDVKIDADVAEQLKSSQLIIVGDDDNDRGYKGLQLFLEHPYRIQSDQRCNYLDYNGSIQVSLRVLLYGQPVTQATKLSVNLSTSGKLPSPLNLTVNGEAPDVKGGYDTKLMLEAGQIDLNLTVAGKGDLGGLSLLNFSVDADPAKEAAPFYLNFRVYPNDDYSAIIASGDVDWDTVYKEVLRYYYLVFPAMSLRIPLNDPNTITVTASEFLKRLDPDLKSTTLYMPPTRDMSPGKVELLSAYLQKVQSKAPEKAQLA</sequence>
<accession>A0ABP9V5Z3</accession>
<dbReference type="Proteomes" id="UP001424741">
    <property type="component" value="Unassembled WGS sequence"/>
</dbReference>
<comment type="caution">
    <text evidence="1">The sequence shown here is derived from an EMBL/GenBank/DDBJ whole genome shotgun (WGS) entry which is preliminary data.</text>
</comment>
<protein>
    <submittedName>
        <fullName evidence="1">Uncharacterized protein</fullName>
    </submittedName>
</protein>